<proteinExistence type="predicted"/>
<reference evidence="2" key="1">
    <citation type="submission" date="2016-10" db="EMBL/GenBank/DDBJ databases">
        <authorList>
            <person name="Varghese N."/>
            <person name="Submissions S."/>
        </authorList>
    </citation>
    <scope>NUCLEOTIDE SEQUENCE [LARGE SCALE GENOMIC DNA]</scope>
    <source>
        <strain evidence="2">DSM 45405</strain>
    </source>
</reference>
<accession>A0A1H6IIQ5</accession>
<dbReference type="RefSeq" id="WP_235632141.1">
    <property type="nucleotide sequence ID" value="NZ_LT629971.1"/>
</dbReference>
<evidence type="ECO:0000313" key="1">
    <source>
        <dbReference type="EMBL" id="SEH47781.1"/>
    </source>
</evidence>
<organism evidence="1 2">
    <name type="scientific">Mycolicibacterium rutilum</name>
    <name type="common">Mycobacterium rutilum</name>
    <dbReference type="NCBI Taxonomy" id="370526"/>
    <lineage>
        <taxon>Bacteria</taxon>
        <taxon>Bacillati</taxon>
        <taxon>Actinomycetota</taxon>
        <taxon>Actinomycetes</taxon>
        <taxon>Mycobacteriales</taxon>
        <taxon>Mycobacteriaceae</taxon>
        <taxon>Mycolicibacterium</taxon>
    </lineage>
</organism>
<name>A0A1H6IIQ5_MYCRU</name>
<protein>
    <submittedName>
        <fullName evidence="1">Uncharacterized protein</fullName>
    </submittedName>
</protein>
<dbReference type="EMBL" id="LT629971">
    <property type="protein sequence ID" value="SEH47781.1"/>
    <property type="molecule type" value="Genomic_DNA"/>
</dbReference>
<evidence type="ECO:0000313" key="2">
    <source>
        <dbReference type="Proteomes" id="UP000182915"/>
    </source>
</evidence>
<gene>
    <name evidence="1" type="ORF">SAMN04489835_0267</name>
</gene>
<keyword evidence="2" id="KW-1185">Reference proteome</keyword>
<dbReference type="STRING" id="370526.SAMN04489835_0267"/>
<dbReference type="Proteomes" id="UP000182915">
    <property type="component" value="Chromosome I"/>
</dbReference>
<dbReference type="AlphaFoldDB" id="A0A1H6IIQ5"/>
<sequence length="234" mass="25342">MAEGTGGRLDIVDIAHASGWEVESTIQADVFTKGASRIQVQYSQEDMIENAVKNDGDGDRGALGNHAESKVAQVRYWLTGRPIEAPAAPTRFPEADFTTEPSGWTRPRFIAALEDPGDRAFLAGFLQLMDANGQQPAQGTHARLTFGKRPGGAVFVYPFGRRFPPFKFSIKDGRLMISGCWKGNFKVSGHPGFAEIATLLGQDESGPAKAVPVAGLDPDEVWQIGDRVSRAINR</sequence>